<proteinExistence type="predicted"/>
<evidence type="ECO:0000313" key="1">
    <source>
        <dbReference type="EMBL" id="CAG9954069.1"/>
    </source>
</evidence>
<keyword evidence="2" id="KW-1185">Reference proteome</keyword>
<evidence type="ECO:0000313" key="2">
    <source>
        <dbReference type="Proteomes" id="UP000836387"/>
    </source>
</evidence>
<reference evidence="1" key="2">
    <citation type="submission" date="2021-10" db="EMBL/GenBank/DDBJ databases">
        <authorList>
            <person name="Piombo E."/>
        </authorList>
    </citation>
    <scope>NUCLEOTIDE SEQUENCE</scope>
</reference>
<organism evidence="1 2">
    <name type="scientific">Clonostachys rosea f. rosea IK726</name>
    <dbReference type="NCBI Taxonomy" id="1349383"/>
    <lineage>
        <taxon>Eukaryota</taxon>
        <taxon>Fungi</taxon>
        <taxon>Dikarya</taxon>
        <taxon>Ascomycota</taxon>
        <taxon>Pezizomycotina</taxon>
        <taxon>Sordariomycetes</taxon>
        <taxon>Hypocreomycetidae</taxon>
        <taxon>Hypocreales</taxon>
        <taxon>Bionectriaceae</taxon>
        <taxon>Clonostachys</taxon>
    </lineage>
</organism>
<dbReference type="Proteomes" id="UP000836387">
    <property type="component" value="Unassembled WGS sequence"/>
</dbReference>
<comment type="caution">
    <text evidence="1">The sequence shown here is derived from an EMBL/GenBank/DDBJ whole genome shotgun (WGS) entry which is preliminary data.</text>
</comment>
<accession>A0ACA9ULX4</accession>
<reference evidence="1" key="1">
    <citation type="submission" date="2020-04" db="EMBL/GenBank/DDBJ databases">
        <authorList>
            <person name="Broberg M."/>
        </authorList>
    </citation>
    <scope>NUCLEOTIDE SEQUENCE</scope>
</reference>
<dbReference type="EMBL" id="CADEHS020000564">
    <property type="protein sequence ID" value="CAG9954069.1"/>
    <property type="molecule type" value="Genomic_DNA"/>
</dbReference>
<gene>
    <name evidence="1" type="ORF">CRV2_00014658</name>
</gene>
<name>A0ACA9ULX4_BIOOC</name>
<sequence length="245" mass="28522">MLYLRRGAAYVLLGLSLYIAAVDAASSFKAEILYPQGVSLTVYQNDAIIVQYNSEIPDNSLYTWCWDGGKDPTLTYNGEELVTIDYTSSGSCWFNIKSSGNPDEEGYNGNSQREESNSLDIQPRHFNYQLLDEFFLDHILFFIGGDIFVIDFFFLFIDVFLFFIGSDLLAIHDYFKLRVWQFRMLWRCARNDSQDQPRVVKRAKTNSDSEELQDGMPKRPWWRTDFREMASNEELRRGPQHEMTG</sequence>
<protein>
    <submittedName>
        <fullName evidence="1">Uncharacterized protein</fullName>
    </submittedName>
</protein>